<keyword evidence="2" id="KW-1185">Reference proteome</keyword>
<dbReference type="EMBL" id="MU266337">
    <property type="protein sequence ID" value="KAH7929836.1"/>
    <property type="molecule type" value="Genomic_DNA"/>
</dbReference>
<accession>A0ACB8BXQ7</accession>
<proteinExistence type="predicted"/>
<reference evidence="1" key="1">
    <citation type="journal article" date="2021" name="New Phytol.">
        <title>Evolutionary innovations through gain and loss of genes in the ectomycorrhizal Boletales.</title>
        <authorList>
            <person name="Wu G."/>
            <person name="Miyauchi S."/>
            <person name="Morin E."/>
            <person name="Kuo A."/>
            <person name="Drula E."/>
            <person name="Varga T."/>
            <person name="Kohler A."/>
            <person name="Feng B."/>
            <person name="Cao Y."/>
            <person name="Lipzen A."/>
            <person name="Daum C."/>
            <person name="Hundley H."/>
            <person name="Pangilinan J."/>
            <person name="Johnson J."/>
            <person name="Barry K."/>
            <person name="LaButti K."/>
            <person name="Ng V."/>
            <person name="Ahrendt S."/>
            <person name="Min B."/>
            <person name="Choi I.G."/>
            <person name="Park H."/>
            <person name="Plett J.M."/>
            <person name="Magnuson J."/>
            <person name="Spatafora J.W."/>
            <person name="Nagy L.G."/>
            <person name="Henrissat B."/>
            <person name="Grigoriev I.V."/>
            <person name="Yang Z.L."/>
            <person name="Xu J."/>
            <person name="Martin F.M."/>
        </authorList>
    </citation>
    <scope>NUCLEOTIDE SEQUENCE</scope>
    <source>
        <strain evidence="1">KUC20120723A-06</strain>
    </source>
</reference>
<gene>
    <name evidence="1" type="ORF">BV22DRAFT_1029015</name>
</gene>
<evidence type="ECO:0000313" key="1">
    <source>
        <dbReference type="EMBL" id="KAH7929836.1"/>
    </source>
</evidence>
<comment type="caution">
    <text evidence="1">The sequence shown here is derived from an EMBL/GenBank/DDBJ whole genome shotgun (WGS) entry which is preliminary data.</text>
</comment>
<protein>
    <submittedName>
        <fullName evidence="1">Uncharacterized protein</fullName>
    </submittedName>
</protein>
<dbReference type="Proteomes" id="UP000790709">
    <property type="component" value="Unassembled WGS sequence"/>
</dbReference>
<sequence length="89" mass="10222">MIRRTPTMIPMSDSDVQDIRTLVAEQNARYEKKQKTLLQLKKVAERPPHEDDLQSLMLIKQLESEHVREEKHKRLGILPEQTASGSGSS</sequence>
<organism evidence="1 2">
    <name type="scientific">Leucogyrophana mollusca</name>
    <dbReference type="NCBI Taxonomy" id="85980"/>
    <lineage>
        <taxon>Eukaryota</taxon>
        <taxon>Fungi</taxon>
        <taxon>Dikarya</taxon>
        <taxon>Basidiomycota</taxon>
        <taxon>Agaricomycotina</taxon>
        <taxon>Agaricomycetes</taxon>
        <taxon>Agaricomycetidae</taxon>
        <taxon>Boletales</taxon>
        <taxon>Boletales incertae sedis</taxon>
        <taxon>Leucogyrophana</taxon>
    </lineage>
</organism>
<evidence type="ECO:0000313" key="2">
    <source>
        <dbReference type="Proteomes" id="UP000790709"/>
    </source>
</evidence>
<name>A0ACB8BXQ7_9AGAM</name>